<dbReference type="GO" id="GO:0008610">
    <property type="term" value="P:lipid biosynthetic process"/>
    <property type="evidence" value="ECO:0007669"/>
    <property type="project" value="UniProtKB-ARBA"/>
</dbReference>
<dbReference type="EMBL" id="JAAGME010001425">
    <property type="protein sequence ID" value="NEB71981.1"/>
    <property type="molecule type" value="Genomic_DNA"/>
</dbReference>
<dbReference type="GO" id="GO:0003824">
    <property type="term" value="F:catalytic activity"/>
    <property type="evidence" value="ECO:0007669"/>
    <property type="project" value="InterPro"/>
</dbReference>
<dbReference type="InterPro" id="IPR001242">
    <property type="entry name" value="Condensation_dom"/>
</dbReference>
<proteinExistence type="predicted"/>
<dbReference type="InterPro" id="IPR023213">
    <property type="entry name" value="CAT-like_dom_sf"/>
</dbReference>
<dbReference type="SUPFAM" id="SSF52777">
    <property type="entry name" value="CoA-dependent acyltransferases"/>
    <property type="match status" value="1"/>
</dbReference>
<dbReference type="RefSeq" id="WP_164358835.1">
    <property type="nucleotide sequence ID" value="NZ_JAAGME010001425.1"/>
</dbReference>
<feature type="domain" description="Condensation" evidence="2">
    <location>
        <begin position="4"/>
        <end position="75"/>
    </location>
</feature>
<sequence length="83" mass="9050">WEALLTDAQSGFRLDSGPLFRVLYGERGASSQPWLSLVAHHLVVDGVSWRILLDDLEAAYAQAASGSGPVAPRERTSSVRQWA</sequence>
<evidence type="ECO:0000256" key="1">
    <source>
        <dbReference type="SAM" id="MobiDB-lite"/>
    </source>
</evidence>
<feature type="non-terminal residue" evidence="3">
    <location>
        <position position="1"/>
    </location>
</feature>
<reference evidence="3 4" key="1">
    <citation type="submission" date="2020-01" db="EMBL/GenBank/DDBJ databases">
        <title>Insect and environment-associated Actinomycetes.</title>
        <authorList>
            <person name="Currrie C."/>
            <person name="Chevrette M."/>
            <person name="Carlson C."/>
            <person name="Stubbendieck R."/>
            <person name="Wendt-Pienkowski E."/>
        </authorList>
    </citation>
    <scope>NUCLEOTIDE SEQUENCE [LARGE SCALE GENOMIC DNA]</scope>
    <source>
        <strain evidence="3 4">SID14438</strain>
    </source>
</reference>
<dbReference type="PANTHER" id="PTHR45398:SF1">
    <property type="entry name" value="ENZYME, PUTATIVE (JCVI)-RELATED"/>
    <property type="match status" value="1"/>
</dbReference>
<dbReference type="Pfam" id="PF00668">
    <property type="entry name" value="Condensation"/>
    <property type="match status" value="1"/>
</dbReference>
<accession>A0A6N9VPL6</accession>
<protein>
    <recommendedName>
        <fullName evidence="2">Condensation domain-containing protein</fullName>
    </recommendedName>
</protein>
<organism evidence="3 4">
    <name type="scientific">Streptomyces microflavus</name>
    <name type="common">Streptomyces lipmanii</name>
    <dbReference type="NCBI Taxonomy" id="1919"/>
    <lineage>
        <taxon>Bacteria</taxon>
        <taxon>Bacillati</taxon>
        <taxon>Actinomycetota</taxon>
        <taxon>Actinomycetes</taxon>
        <taxon>Kitasatosporales</taxon>
        <taxon>Streptomycetaceae</taxon>
        <taxon>Streptomyces</taxon>
    </lineage>
</organism>
<gene>
    <name evidence="3" type="ORF">G3I39_33670</name>
</gene>
<feature type="region of interest" description="Disordered" evidence="1">
    <location>
        <begin position="63"/>
        <end position="83"/>
    </location>
</feature>
<feature type="non-terminal residue" evidence="3">
    <location>
        <position position="83"/>
    </location>
</feature>
<evidence type="ECO:0000313" key="4">
    <source>
        <dbReference type="Proteomes" id="UP000471648"/>
    </source>
</evidence>
<evidence type="ECO:0000259" key="2">
    <source>
        <dbReference type="Pfam" id="PF00668"/>
    </source>
</evidence>
<dbReference type="Proteomes" id="UP000471648">
    <property type="component" value="Unassembled WGS sequence"/>
</dbReference>
<dbReference type="Gene3D" id="3.30.559.10">
    <property type="entry name" value="Chloramphenicol acetyltransferase-like domain"/>
    <property type="match status" value="1"/>
</dbReference>
<dbReference type="PANTHER" id="PTHR45398">
    <property type="match status" value="1"/>
</dbReference>
<name>A0A6N9VPL6_STRMI</name>
<dbReference type="AlphaFoldDB" id="A0A6N9VPL6"/>
<evidence type="ECO:0000313" key="3">
    <source>
        <dbReference type="EMBL" id="NEB71981.1"/>
    </source>
</evidence>
<comment type="caution">
    <text evidence="3">The sequence shown here is derived from an EMBL/GenBank/DDBJ whole genome shotgun (WGS) entry which is preliminary data.</text>
</comment>